<dbReference type="AlphaFoldDB" id="A0A1U7HFL8"/>
<sequence length="413" mass="47717">MPTQRSPMTILEEKFFAKLTEAGIPEVPDRFSVVAHHQEIPQSILTEIGTFIRIFDRVTQRSTWQEAVTTDAPEIARSPRREVCFFSAWDFHLPPERPFDWQAIEFNDNGSGLFLAGLINATFYEIADLQKCADIQPPLQFSALSELVASFVEEEARRFYGEFPQGIFLILDDAESLERGKFQSELRLMRDLWQDRGWQVEIASPTETQWDGRRLLAKGKEVSFIVNRSTDFFWQADVFSSLRAAYAAGEVYVAPNPFTYITRSDKRLLEFFSVPYWDEELGIQPEERICLSTHVPETHLLREDNIEEIASRKEEFFFKPLYSFASRGVLTSSQVGRSRLHRLIEKGKPYVAQKKVPKSTLRLPGTRENTCLWTDLRVWTYRGQIFLLSGRASRHPELLDLTSPGGWIPTYAR</sequence>
<comment type="caution">
    <text evidence="1">The sequence shown here is derived from an EMBL/GenBank/DDBJ whole genome shotgun (WGS) entry which is preliminary data.</text>
</comment>
<proteinExistence type="predicted"/>
<protein>
    <recommendedName>
        <fullName evidence="3">Glutathionylspermidine synthase pre-ATP-grasp-like domain-containing protein</fullName>
    </recommendedName>
</protein>
<dbReference type="STRING" id="1921803.NIES593_12955"/>
<evidence type="ECO:0000313" key="2">
    <source>
        <dbReference type="Proteomes" id="UP000186868"/>
    </source>
</evidence>
<reference evidence="1 2" key="1">
    <citation type="submission" date="2016-11" db="EMBL/GenBank/DDBJ databases">
        <title>Draft Genome Sequences of Nine Cyanobacterial Strains from Diverse Habitats.</title>
        <authorList>
            <person name="Zhu T."/>
            <person name="Hou S."/>
            <person name="Lu X."/>
            <person name="Hess W.R."/>
        </authorList>
    </citation>
    <scope>NUCLEOTIDE SEQUENCE [LARGE SCALE GENOMIC DNA]</scope>
    <source>
        <strain evidence="1 2">NIES-593</strain>
    </source>
</reference>
<evidence type="ECO:0008006" key="3">
    <source>
        <dbReference type="Google" id="ProtNLM"/>
    </source>
</evidence>
<keyword evidence="2" id="KW-1185">Reference proteome</keyword>
<dbReference type="Proteomes" id="UP000186868">
    <property type="component" value="Unassembled WGS sequence"/>
</dbReference>
<gene>
    <name evidence="1" type="ORF">NIES593_12955</name>
</gene>
<dbReference type="EMBL" id="MRCB01000014">
    <property type="protein sequence ID" value="OKH22377.1"/>
    <property type="molecule type" value="Genomic_DNA"/>
</dbReference>
<accession>A0A1U7HFL8</accession>
<organism evidence="1 2">
    <name type="scientific">Hydrococcus rivularis NIES-593</name>
    <dbReference type="NCBI Taxonomy" id="1921803"/>
    <lineage>
        <taxon>Bacteria</taxon>
        <taxon>Bacillati</taxon>
        <taxon>Cyanobacteriota</taxon>
        <taxon>Cyanophyceae</taxon>
        <taxon>Pleurocapsales</taxon>
        <taxon>Hydrococcaceae</taxon>
        <taxon>Hydrococcus</taxon>
    </lineage>
</organism>
<evidence type="ECO:0000313" key="1">
    <source>
        <dbReference type="EMBL" id="OKH22377.1"/>
    </source>
</evidence>
<name>A0A1U7HFL8_9CYAN</name>